<protein>
    <submittedName>
        <fullName evidence="2">Uncharacterized protein</fullName>
    </submittedName>
</protein>
<accession>A0A0V0RKF8</accession>
<sequence length="68" mass="7733">MVKCFVSKSNSDEERHVGSSRHDVIEQMGKIPVEQIYGIHKCAWLLEMLKTVRTTAKLSVPKPVICSY</sequence>
<proteinExistence type="predicted"/>
<feature type="compositionally biased region" description="Basic and acidic residues" evidence="1">
    <location>
        <begin position="10"/>
        <end position="21"/>
    </location>
</feature>
<name>A0A0V0RKF8_9BILA</name>
<comment type="caution">
    <text evidence="2">The sequence shown here is derived from an EMBL/GenBank/DDBJ whole genome shotgun (WGS) entry which is preliminary data.</text>
</comment>
<dbReference type="Proteomes" id="UP000054630">
    <property type="component" value="Unassembled WGS sequence"/>
</dbReference>
<feature type="region of interest" description="Disordered" evidence="1">
    <location>
        <begin position="1"/>
        <end position="21"/>
    </location>
</feature>
<evidence type="ECO:0000313" key="3">
    <source>
        <dbReference type="Proteomes" id="UP000054630"/>
    </source>
</evidence>
<evidence type="ECO:0000313" key="2">
    <source>
        <dbReference type="EMBL" id="KRX14973.1"/>
    </source>
</evidence>
<keyword evidence="3" id="KW-1185">Reference proteome</keyword>
<evidence type="ECO:0000256" key="1">
    <source>
        <dbReference type="SAM" id="MobiDB-lite"/>
    </source>
</evidence>
<gene>
    <name evidence="2" type="ORF">T07_1042</name>
</gene>
<dbReference type="AlphaFoldDB" id="A0A0V0RKF8"/>
<dbReference type="EMBL" id="JYDL01000144">
    <property type="protein sequence ID" value="KRX14973.1"/>
    <property type="molecule type" value="Genomic_DNA"/>
</dbReference>
<organism evidence="2 3">
    <name type="scientific">Trichinella nelsoni</name>
    <dbReference type="NCBI Taxonomy" id="6336"/>
    <lineage>
        <taxon>Eukaryota</taxon>
        <taxon>Metazoa</taxon>
        <taxon>Ecdysozoa</taxon>
        <taxon>Nematoda</taxon>
        <taxon>Enoplea</taxon>
        <taxon>Dorylaimia</taxon>
        <taxon>Trichinellida</taxon>
        <taxon>Trichinellidae</taxon>
        <taxon>Trichinella</taxon>
    </lineage>
</organism>
<reference evidence="2 3" key="1">
    <citation type="submission" date="2015-01" db="EMBL/GenBank/DDBJ databases">
        <title>Evolution of Trichinella species and genotypes.</title>
        <authorList>
            <person name="Korhonen P.K."/>
            <person name="Edoardo P."/>
            <person name="Giuseppe L.R."/>
            <person name="Gasser R.B."/>
        </authorList>
    </citation>
    <scope>NUCLEOTIDE SEQUENCE [LARGE SCALE GENOMIC DNA]</scope>
    <source>
        <strain evidence="2">ISS37</strain>
    </source>
</reference>